<dbReference type="PANTHER" id="PTHR43684:SF1">
    <property type="entry name" value="ENOYL-COA DELTA ISOMERASE 2"/>
    <property type="match status" value="1"/>
</dbReference>
<name>A0A368C961_9GAMM</name>
<evidence type="ECO:0000256" key="3">
    <source>
        <dbReference type="ARBA" id="ARBA00023235"/>
    </source>
</evidence>
<dbReference type="Gene3D" id="3.90.226.10">
    <property type="entry name" value="2-enoyl-CoA Hydratase, Chain A, domain 1"/>
    <property type="match status" value="1"/>
</dbReference>
<dbReference type="Pfam" id="PF00378">
    <property type="entry name" value="ECH_1"/>
    <property type="match status" value="1"/>
</dbReference>
<protein>
    <submittedName>
        <fullName evidence="4">Enoyl-CoA hydratase/isomerase family protein</fullName>
    </submittedName>
</protein>
<keyword evidence="2" id="KW-0576">Peroxisome</keyword>
<evidence type="ECO:0000256" key="1">
    <source>
        <dbReference type="ARBA" id="ARBA00004275"/>
    </source>
</evidence>
<sequence>MKYETIELQKKDRIGTITLNRPDVLNAFSEQLIWDLQDATKNLKEDNDIRVAIITGAGKGFTAGADLTERESSWTSVKDSLFRGFLPIFENIMQMPKPVIGSINGPAAGIGAAIAMACDLRIMSKNAYILSVFSNIAVVPDGGLSWFLTRYMGYTKAFEYAIEAKKISADECINFGIANKIVSSEDLKSETIAWAERLARRAPQSLSNTKKIMRNALEKNYLDTYSEEAEIQNKIFGNEQNKEAIKAFFEKREPNFE</sequence>
<dbReference type="GO" id="GO:0004165">
    <property type="term" value="F:delta(3)-delta(2)-enoyl-CoA isomerase activity"/>
    <property type="evidence" value="ECO:0007669"/>
    <property type="project" value="UniProtKB-ARBA"/>
</dbReference>
<proteinExistence type="predicted"/>
<keyword evidence="3 4" id="KW-0413">Isomerase</keyword>
<evidence type="ECO:0000313" key="5">
    <source>
        <dbReference type="Proteomes" id="UP000252915"/>
    </source>
</evidence>
<dbReference type="Proteomes" id="UP000252915">
    <property type="component" value="Unassembled WGS sequence"/>
</dbReference>
<comment type="caution">
    <text evidence="4">The sequence shown here is derived from an EMBL/GenBank/DDBJ whole genome shotgun (WGS) entry which is preliminary data.</text>
</comment>
<dbReference type="InterPro" id="IPR001753">
    <property type="entry name" value="Enoyl-CoA_hydra/iso"/>
</dbReference>
<accession>A0A368C961</accession>
<reference evidence="4 5" key="1">
    <citation type="journal article" date="2018" name="Microbiome">
        <title>Fine metagenomic profile of the Mediterranean stratified and mixed water columns revealed by assembly and recruitment.</title>
        <authorList>
            <person name="Haro-Moreno J.M."/>
            <person name="Lopez-Perez M."/>
            <person name="De La Torre J.R."/>
            <person name="Picazo A."/>
            <person name="Camacho A."/>
            <person name="Rodriguez-Valera F."/>
        </authorList>
    </citation>
    <scope>NUCLEOTIDE SEQUENCE [LARGE SCALE GENOMIC DNA]</scope>
    <source>
        <strain evidence="4">MED-G78</strain>
    </source>
</reference>
<dbReference type="CDD" id="cd06558">
    <property type="entry name" value="crotonase-like"/>
    <property type="match status" value="1"/>
</dbReference>
<organism evidence="4 5">
    <name type="scientific">SAR86 cluster bacterium</name>
    <dbReference type="NCBI Taxonomy" id="2030880"/>
    <lineage>
        <taxon>Bacteria</taxon>
        <taxon>Pseudomonadati</taxon>
        <taxon>Pseudomonadota</taxon>
        <taxon>Gammaproteobacteria</taxon>
        <taxon>SAR86 cluster</taxon>
    </lineage>
</organism>
<gene>
    <name evidence="4" type="ORF">DBW92_00030</name>
</gene>
<dbReference type="InterPro" id="IPR051053">
    <property type="entry name" value="ECH/Chromodomain_protein"/>
</dbReference>
<dbReference type="InterPro" id="IPR029045">
    <property type="entry name" value="ClpP/crotonase-like_dom_sf"/>
</dbReference>
<dbReference type="EMBL" id="QOPI01000001">
    <property type="protein sequence ID" value="RCL45637.1"/>
    <property type="molecule type" value="Genomic_DNA"/>
</dbReference>
<evidence type="ECO:0000313" key="4">
    <source>
        <dbReference type="EMBL" id="RCL45637.1"/>
    </source>
</evidence>
<comment type="subcellular location">
    <subcellularLocation>
        <location evidence="1">Peroxisome</location>
    </subcellularLocation>
</comment>
<dbReference type="SUPFAM" id="SSF52096">
    <property type="entry name" value="ClpP/crotonase"/>
    <property type="match status" value="1"/>
</dbReference>
<dbReference type="AlphaFoldDB" id="A0A368C961"/>
<evidence type="ECO:0000256" key="2">
    <source>
        <dbReference type="ARBA" id="ARBA00023140"/>
    </source>
</evidence>
<dbReference type="PANTHER" id="PTHR43684">
    <property type="match status" value="1"/>
</dbReference>